<gene>
    <name evidence="1" type="ORF">GCM10011610_34890</name>
</gene>
<organism evidence="1 2">
    <name type="scientific">Nocardia rhizosphaerihabitans</name>
    <dbReference type="NCBI Taxonomy" id="1691570"/>
    <lineage>
        <taxon>Bacteria</taxon>
        <taxon>Bacillati</taxon>
        <taxon>Actinomycetota</taxon>
        <taxon>Actinomycetes</taxon>
        <taxon>Mycobacteriales</taxon>
        <taxon>Nocardiaceae</taxon>
        <taxon>Nocardia</taxon>
    </lineage>
</organism>
<keyword evidence="2" id="KW-1185">Reference proteome</keyword>
<accession>A0ABQ2KHP1</accession>
<comment type="caution">
    <text evidence="1">The sequence shown here is derived from an EMBL/GenBank/DDBJ whole genome shotgun (WGS) entry which is preliminary data.</text>
</comment>
<dbReference type="EMBL" id="BMNE01000003">
    <property type="protein sequence ID" value="GGN82948.1"/>
    <property type="molecule type" value="Genomic_DNA"/>
</dbReference>
<proteinExistence type="predicted"/>
<evidence type="ECO:0000313" key="1">
    <source>
        <dbReference type="EMBL" id="GGN82948.1"/>
    </source>
</evidence>
<dbReference type="InterPro" id="IPR045660">
    <property type="entry name" value="DUF6390"/>
</dbReference>
<dbReference type="Pfam" id="PF19927">
    <property type="entry name" value="DUF6390"/>
    <property type="match status" value="1"/>
</dbReference>
<protein>
    <submittedName>
        <fullName evidence="1">Uncharacterized protein</fullName>
    </submittedName>
</protein>
<dbReference type="Proteomes" id="UP000658127">
    <property type="component" value="Unassembled WGS sequence"/>
</dbReference>
<reference evidence="2" key="1">
    <citation type="journal article" date="2019" name="Int. J. Syst. Evol. Microbiol.">
        <title>The Global Catalogue of Microorganisms (GCM) 10K type strain sequencing project: providing services to taxonomists for standard genome sequencing and annotation.</title>
        <authorList>
            <consortium name="The Broad Institute Genomics Platform"/>
            <consortium name="The Broad Institute Genome Sequencing Center for Infectious Disease"/>
            <person name="Wu L."/>
            <person name="Ma J."/>
        </authorList>
    </citation>
    <scope>NUCLEOTIDE SEQUENCE [LARGE SCALE GENOMIC DNA]</scope>
    <source>
        <strain evidence="2">CGMCC 4.7329</strain>
    </source>
</reference>
<evidence type="ECO:0000313" key="2">
    <source>
        <dbReference type="Proteomes" id="UP000658127"/>
    </source>
</evidence>
<name>A0ABQ2KHP1_9NOCA</name>
<dbReference type="RefSeq" id="WP_189029216.1">
    <property type="nucleotide sequence ID" value="NZ_BMNE01000003.1"/>
</dbReference>
<sequence>MFARYAYAPNQLGYCGPADARALHNGSSADIRALARQFSGAWPYLRAMSRLTGITDPLDRRLVESYWLGGGIGADLDADAFTTELLAIIGPMAGHYWSYLNADLAEEAAANHGFHVFGVYPWTRLLGRGADEHPIRILDSCRITWGTVVARDGGAASVRCRRLVLDGPLLRLSAPALQRAEVDDQHLATEVTVGDQVAVHWGRVCGRLDAGQARALAISTARQLQVTNRRLTDTLRNVRP</sequence>